<dbReference type="VEuPathDB" id="FungiDB:A1Q1_05647"/>
<organism evidence="4 5">
    <name type="scientific">Trichosporon asahii var. asahii (strain ATCC 90039 / CBS 2479 / JCM 2466 / KCTC 7840 / NBRC 103889/ NCYC 2677 / UAMH 7654)</name>
    <name type="common">Yeast</name>
    <dbReference type="NCBI Taxonomy" id="1186058"/>
    <lineage>
        <taxon>Eukaryota</taxon>
        <taxon>Fungi</taxon>
        <taxon>Dikarya</taxon>
        <taxon>Basidiomycota</taxon>
        <taxon>Agaricomycotina</taxon>
        <taxon>Tremellomycetes</taxon>
        <taxon>Trichosporonales</taxon>
        <taxon>Trichosporonaceae</taxon>
        <taxon>Trichosporon</taxon>
    </lineage>
</organism>
<dbReference type="RefSeq" id="XP_014176331.1">
    <property type="nucleotide sequence ID" value="XM_014320856.1"/>
</dbReference>
<evidence type="ECO:0000313" key="5">
    <source>
        <dbReference type="Proteomes" id="UP000002748"/>
    </source>
</evidence>
<evidence type="ECO:0000256" key="1">
    <source>
        <dbReference type="PROSITE-ProRule" id="PRU00094"/>
    </source>
</evidence>
<dbReference type="OrthoDB" id="515401at2759"/>
<feature type="compositionally biased region" description="Low complexity" evidence="2">
    <location>
        <begin position="523"/>
        <end position="532"/>
    </location>
</feature>
<gene>
    <name evidence="4" type="ORF">A1Q1_05647</name>
</gene>
<dbReference type="CDD" id="cd00202">
    <property type="entry name" value="ZnF_GATA"/>
    <property type="match status" value="1"/>
</dbReference>
<feature type="region of interest" description="Disordered" evidence="2">
    <location>
        <begin position="351"/>
        <end position="401"/>
    </location>
</feature>
<dbReference type="HOGENOM" id="CLU_328450_0_0_1"/>
<feature type="compositionally biased region" description="Basic and acidic residues" evidence="2">
    <location>
        <begin position="351"/>
        <end position="365"/>
    </location>
</feature>
<dbReference type="KEGG" id="tasa:A1Q1_05647"/>
<feature type="domain" description="GATA-type" evidence="3">
    <location>
        <begin position="401"/>
        <end position="441"/>
    </location>
</feature>
<evidence type="ECO:0000256" key="2">
    <source>
        <dbReference type="SAM" id="MobiDB-lite"/>
    </source>
</evidence>
<reference evidence="4 5" key="1">
    <citation type="journal article" date="2012" name="Eukaryot. Cell">
        <title>Draft genome sequence of CBS 2479, the standard type strain of Trichosporon asahii.</title>
        <authorList>
            <person name="Yang R.Y."/>
            <person name="Li H.T."/>
            <person name="Zhu H."/>
            <person name="Zhou G.P."/>
            <person name="Wang M."/>
            <person name="Wang L."/>
        </authorList>
    </citation>
    <scope>NUCLEOTIDE SEQUENCE [LARGE SCALE GENOMIC DNA]</scope>
    <source>
        <strain evidence="5">ATCC 90039 / CBS 2479 / JCM 2466 / KCTC 7840 / NCYC 2677 / UAMH 7654</strain>
    </source>
</reference>
<dbReference type="Pfam" id="PF00320">
    <property type="entry name" value="GATA"/>
    <property type="match status" value="1"/>
</dbReference>
<dbReference type="Gene3D" id="3.30.50.10">
    <property type="entry name" value="Erythroid Transcription Factor GATA-1, subunit A"/>
    <property type="match status" value="1"/>
</dbReference>
<feature type="compositionally biased region" description="Basic residues" evidence="2">
    <location>
        <begin position="241"/>
        <end position="253"/>
    </location>
</feature>
<feature type="region of interest" description="Disordered" evidence="2">
    <location>
        <begin position="661"/>
        <end position="745"/>
    </location>
</feature>
<dbReference type="Proteomes" id="UP000002748">
    <property type="component" value="Unassembled WGS sequence"/>
</dbReference>
<feature type="compositionally biased region" description="Low complexity" evidence="2">
    <location>
        <begin position="673"/>
        <end position="691"/>
    </location>
</feature>
<protein>
    <recommendedName>
        <fullName evidence="3">GATA-type domain-containing protein</fullName>
    </recommendedName>
</protein>
<dbReference type="InterPro" id="IPR000679">
    <property type="entry name" value="Znf_GATA"/>
</dbReference>
<keyword evidence="1" id="KW-0862">Zinc</keyword>
<dbReference type="GeneID" id="25989159"/>
<sequence length="777" mass="82240">MASGSLAGNKIHNLPVSYHLPSSAQTFTSLFSTPQQVYVHAAPGRSDVGHGDEAWGAIYLKTVVQGIVMASPELHPAHPCSPDHSLYVLDPRETFLRRTRSAASTAEVWTGKGMVSWALDEPGVGKSLITGRLVRRPEFVTVGTSAKNSNPLEALVAANRNAGIDGAAWGIELCVGLKPTMAGPAFPGPLHVSVEDGSAAGVPVFPDGLPLPVHAPPQMPSSSTPHSDMSQPPSQQDKPKLPRGRPLGKKKKAAAAAAERERLQQKDQNVPIRPAITHNSHAPVPTPPPSMPAPHPSSTPLRSDDSNSMGIPAEIYAKPETLTKDQAQRLLESPAFLNMLEQLTGAPIKSATEKARAEAEARRAAEASASKKRSSPDPTSSQPPAKRRSNQRQSTVGGVTKCYNCGTTKSSVWRTKKVDDKMERVCNACGLYYNKTKTMRPPTLWSTIPADPPSEPSEPQPIAPSPGFKRTLTQVAESDARRIANGKARQTRAGVRPPKAVGPMTSPPRAPAAAARVRNAKFAESAAAAASSPGGWAQPPSEAKTPARRPLADTEQNLAMPLSDDAPAPAWNSQAGAFFDVDGFSMKPGTTTPGPSTAKPHPSPRRHSEADVSSVVRARAHQEQTDPAASSEDDVFSQLFQRTSSAASLDALSLASSPFDFSQLPPSSPPALPSNLPHSALLLSSPSGSPAHQSPLDPSPRDSECSKISPPPQSHPQPSALRHSVTPHDDESDKENRDSARDEKAQLQDLINKLSDNGVGNADELLALFNNFPAANA</sequence>
<evidence type="ECO:0000259" key="3">
    <source>
        <dbReference type="PROSITE" id="PS50114"/>
    </source>
</evidence>
<accession>J6ENF1</accession>
<name>J6ENF1_TRIAS</name>
<dbReference type="GO" id="GO:0006355">
    <property type="term" value="P:regulation of DNA-templated transcription"/>
    <property type="evidence" value="ECO:0007669"/>
    <property type="project" value="InterPro"/>
</dbReference>
<feature type="compositionally biased region" description="Polar residues" evidence="2">
    <location>
        <begin position="220"/>
        <end position="236"/>
    </location>
</feature>
<proteinExistence type="predicted"/>
<dbReference type="GO" id="GO:0043565">
    <property type="term" value="F:sequence-specific DNA binding"/>
    <property type="evidence" value="ECO:0007669"/>
    <property type="project" value="InterPro"/>
</dbReference>
<dbReference type="EMBL" id="ALBS01000319">
    <property type="protein sequence ID" value="EJT45884.1"/>
    <property type="molecule type" value="Genomic_DNA"/>
</dbReference>
<feature type="compositionally biased region" description="Pro residues" evidence="2">
    <location>
        <begin position="284"/>
        <end position="297"/>
    </location>
</feature>
<feature type="region of interest" description="Disordered" evidence="2">
    <location>
        <begin position="582"/>
        <end position="613"/>
    </location>
</feature>
<dbReference type="AlphaFoldDB" id="J6ENF1"/>
<feature type="region of interest" description="Disordered" evidence="2">
    <location>
        <begin position="203"/>
        <end position="310"/>
    </location>
</feature>
<feature type="compositionally biased region" description="Basic and acidic residues" evidence="2">
    <location>
        <begin position="726"/>
        <end position="745"/>
    </location>
</feature>
<dbReference type="PROSITE" id="PS50114">
    <property type="entry name" value="GATA_ZN_FINGER_2"/>
    <property type="match status" value="1"/>
</dbReference>
<dbReference type="GO" id="GO:0008270">
    <property type="term" value="F:zinc ion binding"/>
    <property type="evidence" value="ECO:0007669"/>
    <property type="project" value="UniProtKB-KW"/>
</dbReference>
<comment type="caution">
    <text evidence="4">The sequence shown here is derived from an EMBL/GenBank/DDBJ whole genome shotgun (WGS) entry which is preliminary data.</text>
</comment>
<keyword evidence="1" id="KW-0863">Zinc-finger</keyword>
<evidence type="ECO:0000313" key="4">
    <source>
        <dbReference type="EMBL" id="EJT45884.1"/>
    </source>
</evidence>
<dbReference type="InterPro" id="IPR013088">
    <property type="entry name" value="Znf_NHR/GATA"/>
</dbReference>
<dbReference type="SMART" id="SM00401">
    <property type="entry name" value="ZnF_GATA"/>
    <property type="match status" value="1"/>
</dbReference>
<dbReference type="SUPFAM" id="SSF57716">
    <property type="entry name" value="Glucocorticoid receptor-like (DNA-binding domain)"/>
    <property type="match status" value="1"/>
</dbReference>
<feature type="region of interest" description="Disordered" evidence="2">
    <location>
        <begin position="485"/>
        <end position="549"/>
    </location>
</feature>
<keyword evidence="1" id="KW-0479">Metal-binding</keyword>